<dbReference type="InterPro" id="IPR018297">
    <property type="entry name" value="A/G_cyclase_CS"/>
</dbReference>
<evidence type="ECO:0000256" key="5">
    <source>
        <dbReference type="ARBA" id="ARBA00023136"/>
    </source>
</evidence>
<dbReference type="GO" id="GO:0035556">
    <property type="term" value="P:intracellular signal transduction"/>
    <property type="evidence" value="ECO:0007669"/>
    <property type="project" value="InterPro"/>
</dbReference>
<keyword evidence="2 9" id="KW-0812">Transmembrane</keyword>
<feature type="domain" description="Guanylate cyclase" evidence="11">
    <location>
        <begin position="1472"/>
        <end position="1616"/>
    </location>
</feature>
<evidence type="ECO:0000313" key="13">
    <source>
        <dbReference type="Proteomes" id="UP000444721"/>
    </source>
</evidence>
<feature type="region of interest" description="Disordered" evidence="8">
    <location>
        <begin position="1"/>
        <end position="55"/>
    </location>
</feature>
<dbReference type="InterPro" id="IPR029787">
    <property type="entry name" value="Nucleotide_cyclase"/>
</dbReference>
<keyword evidence="3" id="KW-0547">Nucleotide-binding</keyword>
<dbReference type="PROSITE" id="PS00452">
    <property type="entry name" value="GUANYLATE_CYCLASE_1"/>
    <property type="match status" value="1"/>
</dbReference>
<dbReference type="CDD" id="cd07302">
    <property type="entry name" value="CHD"/>
    <property type="match status" value="1"/>
</dbReference>
<feature type="compositionally biased region" description="Low complexity" evidence="8">
    <location>
        <begin position="43"/>
        <end position="55"/>
    </location>
</feature>
<evidence type="ECO:0000259" key="10">
    <source>
        <dbReference type="PROSITE" id="PS50112"/>
    </source>
</evidence>
<evidence type="ECO:0000259" key="11">
    <source>
        <dbReference type="PROSITE" id="PS50125"/>
    </source>
</evidence>
<dbReference type="CDD" id="cd00130">
    <property type="entry name" value="PAS"/>
    <property type="match status" value="1"/>
</dbReference>
<feature type="transmembrane region" description="Helical" evidence="9">
    <location>
        <begin position="142"/>
        <end position="162"/>
    </location>
</feature>
<feature type="transmembrane region" description="Helical" evidence="9">
    <location>
        <begin position="366"/>
        <end position="388"/>
    </location>
</feature>
<sequence>MNESNASHSVASYSSQQQHQQHQQSNNKPRKASKKGPPSVVFSNLTGSSTNNTSSTNTYTRQYITRAKDSLLNNLIMLKDKSAQKDWKYFVLTLFVVVYTSLCSVVMGVQGSFNQGEYGDWIWRAANFIITFSLDLLPYEGMMSLAIICMIVSFGGIVLYFLAFRFTRRARYLFQFKMAIKIYGTLTSLCSFVMIYILSSFYDCNYSKYVKFTGYSMPQPVLSRFPTHMCHDTPTIILMIFSIFSILCLIVMNCIFSIILSNSHVLNRAMFIVETPTFSIMILTISELQLAIMYFIPQSFIYIRSILHIVPSVLLIPILFYSLPYFKRVENSIMSGVCFAKCLAPVGSLVSYFANSANDRFFGLGLAFLPLALIIGGFLIGFTIMEIYTRIVICGIRKDIMFNFDSTLSDPENIQRLEKEAPFLVKDMETTKRMRSFEMFIKFSILSKSNISGTQLRDRDLGVAIVKSMTNHKSFTQADILCLAGILVAYFWEEEFNRFGFASAMLKRAFKNKSSILQDLIYRERIMEIEIASEQARGVRRSIADIVDVLVNLQTKQRRITALHKAFWKCLMEEVVNYNTVSYITRTITRMTRECIETFFHLIKNYRHERSIKRLYARFIEEVLFDFETANEIYEETEENDEDDTKHQSGFMELKQHTSKSRNRVYPYVAMSPKDKTKSSLDLTGLNGGTTELVENAEELDLKEAAEDEANKREFLIRAAISTPPNNLHVYVLFWIFIGVICCLFLGGIALAVYYQTSSTSDLPIIHNSCLISSLPLEGLSSIRNFQVYLTLFSNQSLNEQSSVIGNITQFEENHNSRLQYIKEKLLTLESLALENEMTTEMQEDYSNPIYDIIFPLAATSGDFTSYEIRKNSISLITKTIVKELEIFHKMSHNDYFNTTTSFSFMTMWRNRLLVLNNYKHFCNIMIDRAHEDNLNLDNLYFYYYIASCSFLVIAGMIITSIFIFNTRKLFWTIKTVDKCVPKDCVGKLYTQMKSSDEDNMVMNMKDSSPFKRPSFQILVFSILLLVLVIASLSIFLYRVKAVVGFTEDILNNINTSADVLSNANVALFDVGQLLSQAFITANSSSINSDKIISDKEISGIYDDVDDVTDELFRDWSQLVFGNLTTNDKPMLGIFPQVDRIITGECSGNETSTEQTQCVGLNTLVSEFVLSSYELKENVKLPKKDPNAYFLTFQNMKNVAIQLESQLYNFVDIYLSSVINNEEETIIGFVSAFGLIFFVILGYGLFSAIETDCYETHTVRSLLNYIPIEILDGGEDLRNFIFYHQLYGSFSLKSNKSKGTQSQDEESKVKCIINASVDGTVLCNHYHDIELFNPSCQRMFGRQPSEVVGRPFYTLFDPKYHETIKTMMKSMEKVSDNNAGLVNCGESKEVECVRKNFSTFPASISIACAYYNSKQIFTCSIKDITSEKKQNALLADEKKRADNLLRNVLPNGVAQRLKAGETFIAEQLNDVTCFFSDMVGFTALSSKMSANQIVGMLNTIVSGFDALTEKYDLEKIKTIGDAYFCVGGLWQASDHPERTLRFAIDAYSVVRDYNTQTFQAKLSEVTNLNIDFMSDHKQIDIRVGINTGSVVAGVIGVKKFAYDLWGDTINVASRMESTSINGRIQISRSTFERVHDLPNLEFEERFIEVKGKGQMQGYLLDEKYHKRAPLSLEEMKEMVEQEKQKRDNQTQVLLETKEHLQGEEFTEDEQQ</sequence>
<comment type="subcellular location">
    <subcellularLocation>
        <location evidence="1">Membrane</location>
    </subcellularLocation>
</comment>
<dbReference type="InterPro" id="IPR000014">
    <property type="entry name" value="PAS"/>
</dbReference>
<feature type="transmembrane region" description="Helical" evidence="9">
    <location>
        <begin position="942"/>
        <end position="965"/>
    </location>
</feature>
<comment type="caution">
    <text evidence="12">The sequence shown here is derived from an EMBL/GenBank/DDBJ whole genome shotgun (WGS) entry which is preliminary data.</text>
</comment>
<feature type="transmembrane region" description="Helical" evidence="9">
    <location>
        <begin position="89"/>
        <end position="109"/>
    </location>
</feature>
<keyword evidence="13" id="KW-1185">Reference proteome</keyword>
<evidence type="ECO:0000256" key="3">
    <source>
        <dbReference type="ARBA" id="ARBA00022741"/>
    </source>
</evidence>
<evidence type="ECO:0000256" key="9">
    <source>
        <dbReference type="SAM" id="Phobius"/>
    </source>
</evidence>
<keyword evidence="6 7" id="KW-0456">Lyase</keyword>
<keyword evidence="5 9" id="KW-0472">Membrane</keyword>
<dbReference type="Gene3D" id="3.30.450.20">
    <property type="entry name" value="PAS domain"/>
    <property type="match status" value="1"/>
</dbReference>
<evidence type="ECO:0000256" key="6">
    <source>
        <dbReference type="ARBA" id="ARBA00023239"/>
    </source>
</evidence>
<dbReference type="PANTHER" id="PTHR11920">
    <property type="entry name" value="GUANYLYL CYCLASE"/>
    <property type="match status" value="1"/>
</dbReference>
<evidence type="ECO:0008006" key="14">
    <source>
        <dbReference type="Google" id="ProtNLM"/>
    </source>
</evidence>
<dbReference type="EMBL" id="VFQX01000002">
    <property type="protein sequence ID" value="KAF0984383.1"/>
    <property type="molecule type" value="Genomic_DNA"/>
</dbReference>
<dbReference type="InterPro" id="IPR001054">
    <property type="entry name" value="A/G_cyclase"/>
</dbReference>
<dbReference type="VEuPathDB" id="AmoebaDB:FDP41_000282"/>
<dbReference type="GeneID" id="68107500"/>
<accession>A0A6A5C1T5</accession>
<evidence type="ECO:0000256" key="1">
    <source>
        <dbReference type="ARBA" id="ARBA00004370"/>
    </source>
</evidence>
<feature type="transmembrane region" description="Helical" evidence="9">
    <location>
        <begin position="333"/>
        <end position="354"/>
    </location>
</feature>
<comment type="similarity">
    <text evidence="7">Belongs to the adenylyl cyclase class-4/guanylyl cyclase family.</text>
</comment>
<feature type="transmembrane region" description="Helical" evidence="9">
    <location>
        <begin position="1226"/>
        <end position="1246"/>
    </location>
</feature>
<dbReference type="Pfam" id="PF00211">
    <property type="entry name" value="Guanylate_cyc"/>
    <property type="match status" value="1"/>
</dbReference>
<dbReference type="VEuPathDB" id="AmoebaDB:NF0115860"/>
<reference evidence="12 13" key="1">
    <citation type="journal article" date="2019" name="Sci. Rep.">
        <title>Nanopore sequencing improves the draft genome of the human pathogenic amoeba Naegleria fowleri.</title>
        <authorList>
            <person name="Liechti N."/>
            <person name="Schurch N."/>
            <person name="Bruggmann R."/>
            <person name="Wittwer M."/>
        </authorList>
    </citation>
    <scope>NUCLEOTIDE SEQUENCE [LARGE SCALE GENOMIC DNA]</scope>
    <source>
        <strain evidence="12 13">ATCC 30894</strain>
    </source>
</reference>
<dbReference type="Proteomes" id="UP000444721">
    <property type="component" value="Unassembled WGS sequence"/>
</dbReference>
<dbReference type="NCBIfam" id="TIGR00229">
    <property type="entry name" value="sensory_box"/>
    <property type="match status" value="1"/>
</dbReference>
<dbReference type="InterPro" id="IPR035965">
    <property type="entry name" value="PAS-like_dom_sf"/>
</dbReference>
<dbReference type="Pfam" id="PF13426">
    <property type="entry name" value="PAS_9"/>
    <property type="match status" value="1"/>
</dbReference>
<name>A0A6A5C1T5_NAEFO</name>
<evidence type="ECO:0000313" key="12">
    <source>
        <dbReference type="EMBL" id="KAF0984383.1"/>
    </source>
</evidence>
<dbReference type="OrthoDB" id="542352at2759"/>
<feature type="compositionally biased region" description="Low complexity" evidence="8">
    <location>
        <begin position="1"/>
        <end position="27"/>
    </location>
</feature>
<dbReference type="PANTHER" id="PTHR11920:SF335">
    <property type="entry name" value="GUANYLATE CYCLASE"/>
    <property type="match status" value="1"/>
</dbReference>
<evidence type="ECO:0000256" key="7">
    <source>
        <dbReference type="RuleBase" id="RU000405"/>
    </source>
</evidence>
<evidence type="ECO:0000256" key="2">
    <source>
        <dbReference type="ARBA" id="ARBA00022692"/>
    </source>
</evidence>
<dbReference type="SMART" id="SM00091">
    <property type="entry name" value="PAS"/>
    <property type="match status" value="1"/>
</dbReference>
<gene>
    <name evidence="12" type="ORF">FDP41_000282</name>
</gene>
<evidence type="ECO:0000256" key="4">
    <source>
        <dbReference type="ARBA" id="ARBA00022989"/>
    </source>
</evidence>
<dbReference type="RefSeq" id="XP_044569096.1">
    <property type="nucleotide sequence ID" value="XM_044706056.1"/>
</dbReference>
<dbReference type="PROSITE" id="PS50112">
    <property type="entry name" value="PAS"/>
    <property type="match status" value="1"/>
</dbReference>
<dbReference type="GO" id="GO:0000166">
    <property type="term" value="F:nucleotide binding"/>
    <property type="evidence" value="ECO:0007669"/>
    <property type="project" value="UniProtKB-KW"/>
</dbReference>
<dbReference type="Gene3D" id="3.30.70.1230">
    <property type="entry name" value="Nucleotide cyclase"/>
    <property type="match status" value="1"/>
</dbReference>
<feature type="transmembrane region" description="Helical" evidence="9">
    <location>
        <begin position="182"/>
        <end position="202"/>
    </location>
</feature>
<feature type="transmembrane region" description="Helical" evidence="9">
    <location>
        <begin position="732"/>
        <end position="755"/>
    </location>
</feature>
<evidence type="ECO:0000256" key="8">
    <source>
        <dbReference type="SAM" id="MobiDB-lite"/>
    </source>
</evidence>
<feature type="domain" description="PAS" evidence="10">
    <location>
        <begin position="1305"/>
        <end position="1378"/>
    </location>
</feature>
<organism evidence="12 13">
    <name type="scientific">Naegleria fowleri</name>
    <name type="common">Brain eating amoeba</name>
    <dbReference type="NCBI Taxonomy" id="5763"/>
    <lineage>
        <taxon>Eukaryota</taxon>
        <taxon>Discoba</taxon>
        <taxon>Heterolobosea</taxon>
        <taxon>Tetramitia</taxon>
        <taxon>Eutetramitia</taxon>
        <taxon>Vahlkampfiidae</taxon>
        <taxon>Naegleria</taxon>
    </lineage>
</organism>
<dbReference type="SMART" id="SM00044">
    <property type="entry name" value="CYCc"/>
    <property type="match status" value="1"/>
</dbReference>
<dbReference type="SUPFAM" id="SSF55785">
    <property type="entry name" value="PYP-like sensor domain (PAS domain)"/>
    <property type="match status" value="1"/>
</dbReference>
<keyword evidence="4 9" id="KW-1133">Transmembrane helix</keyword>
<dbReference type="GO" id="GO:0009190">
    <property type="term" value="P:cyclic nucleotide biosynthetic process"/>
    <property type="evidence" value="ECO:0007669"/>
    <property type="project" value="InterPro"/>
</dbReference>
<dbReference type="InterPro" id="IPR057352">
    <property type="entry name" value="TPR_TmcB/C"/>
</dbReference>
<dbReference type="SUPFAM" id="SSF55073">
    <property type="entry name" value="Nucleotide cyclase"/>
    <property type="match status" value="1"/>
</dbReference>
<dbReference type="GO" id="GO:0016849">
    <property type="term" value="F:phosphorus-oxygen lyase activity"/>
    <property type="evidence" value="ECO:0007669"/>
    <property type="project" value="InterPro"/>
</dbReference>
<protein>
    <recommendedName>
        <fullName evidence="14">Adenylate and Guanylate cyclase catalytic domain containing protein</fullName>
    </recommendedName>
</protein>
<dbReference type="InterPro" id="IPR050401">
    <property type="entry name" value="Cyclic_nucleotide_synthase"/>
</dbReference>
<dbReference type="VEuPathDB" id="AmoebaDB:NfTy_000010"/>
<feature type="transmembrane region" description="Helical" evidence="9">
    <location>
        <begin position="301"/>
        <end position="321"/>
    </location>
</feature>
<feature type="transmembrane region" description="Helical" evidence="9">
    <location>
        <begin position="236"/>
        <end position="259"/>
    </location>
</feature>
<feature type="transmembrane region" description="Helical" evidence="9">
    <location>
        <begin position="1016"/>
        <end position="1038"/>
    </location>
</feature>
<dbReference type="Pfam" id="PF25474">
    <property type="entry name" value="TPR_TmcB"/>
    <property type="match status" value="1"/>
</dbReference>
<dbReference type="GO" id="GO:0016020">
    <property type="term" value="C:membrane"/>
    <property type="evidence" value="ECO:0007669"/>
    <property type="project" value="UniProtKB-SubCell"/>
</dbReference>
<dbReference type="PROSITE" id="PS50125">
    <property type="entry name" value="GUANYLATE_CYCLASE_2"/>
    <property type="match status" value="1"/>
</dbReference>
<proteinExistence type="inferred from homology"/>